<feature type="compositionally biased region" description="Low complexity" evidence="1">
    <location>
        <begin position="63"/>
        <end position="78"/>
    </location>
</feature>
<evidence type="ECO:0000256" key="1">
    <source>
        <dbReference type="SAM" id="MobiDB-lite"/>
    </source>
</evidence>
<dbReference type="RefSeq" id="WP_010271233.1">
    <property type="nucleotide sequence ID" value="NZ_JAVRET010000044.1"/>
</dbReference>
<dbReference type="EMBL" id="JAVRET010000044">
    <property type="protein sequence ID" value="MDT0411157.1"/>
    <property type="molecule type" value="Genomic_DNA"/>
</dbReference>
<dbReference type="Pfam" id="PF19756">
    <property type="entry name" value="DUF6243"/>
    <property type="match status" value="1"/>
</dbReference>
<evidence type="ECO:0000313" key="2">
    <source>
        <dbReference type="EMBL" id="MDT0411157.1"/>
    </source>
</evidence>
<keyword evidence="3" id="KW-1185">Reference proteome</keyword>
<sequence length="92" mass="9278">MAKSRNNLLGVGGQRGHLPKNGGPGSGGPHGAGDRQAAETRKQELARRMRERVTGTEQETDTEATGAGTDAAGPGTEPSAAGTDQSAAEPRA</sequence>
<comment type="caution">
    <text evidence="2">The sequence shown here is derived from an EMBL/GenBank/DDBJ whole genome shotgun (WGS) entry which is preliminary data.</text>
</comment>
<gene>
    <name evidence="2" type="ORF">RM698_19175</name>
</gene>
<feature type="compositionally biased region" description="Basic and acidic residues" evidence="1">
    <location>
        <begin position="32"/>
        <end position="54"/>
    </location>
</feature>
<reference evidence="3" key="1">
    <citation type="submission" date="2023-07" db="EMBL/GenBank/DDBJ databases">
        <title>30 novel species of actinomycetes from the DSMZ collection.</title>
        <authorList>
            <person name="Nouioui I."/>
        </authorList>
    </citation>
    <scope>NUCLEOTIDE SEQUENCE [LARGE SCALE GENOMIC DNA]</scope>
    <source>
        <strain evidence="3">DSM 41979</strain>
    </source>
</reference>
<accession>A0ABU2R492</accession>
<organism evidence="2 3">
    <name type="scientific">Streptomyces evansiae</name>
    <dbReference type="NCBI Taxonomy" id="3075535"/>
    <lineage>
        <taxon>Bacteria</taxon>
        <taxon>Bacillati</taxon>
        <taxon>Actinomycetota</taxon>
        <taxon>Actinomycetes</taxon>
        <taxon>Kitasatosporales</taxon>
        <taxon>Streptomycetaceae</taxon>
        <taxon>Streptomyces</taxon>
    </lineage>
</organism>
<feature type="compositionally biased region" description="Gly residues" evidence="1">
    <location>
        <begin position="22"/>
        <end position="31"/>
    </location>
</feature>
<proteinExistence type="predicted"/>
<dbReference type="Proteomes" id="UP001183610">
    <property type="component" value="Unassembled WGS sequence"/>
</dbReference>
<evidence type="ECO:0000313" key="3">
    <source>
        <dbReference type="Proteomes" id="UP001183610"/>
    </source>
</evidence>
<feature type="region of interest" description="Disordered" evidence="1">
    <location>
        <begin position="1"/>
        <end position="92"/>
    </location>
</feature>
<protein>
    <submittedName>
        <fullName evidence="2">DUF6243 family protein</fullName>
    </submittedName>
</protein>
<dbReference type="InterPro" id="IPR046210">
    <property type="entry name" value="DUF6243"/>
</dbReference>
<name>A0ABU2R492_9ACTN</name>